<dbReference type="Gene3D" id="2.40.50.100">
    <property type="match status" value="1"/>
</dbReference>
<dbReference type="InterPro" id="IPR015855">
    <property type="entry name" value="ABC_transpr_MalK-like"/>
</dbReference>
<dbReference type="InterPro" id="IPR013611">
    <property type="entry name" value="Transp-assoc_OB_typ2"/>
</dbReference>
<dbReference type="InterPro" id="IPR027417">
    <property type="entry name" value="P-loop_NTPase"/>
</dbReference>
<dbReference type="AlphaFoldDB" id="A0A7V7PSP5"/>
<evidence type="ECO:0000256" key="3">
    <source>
        <dbReference type="ARBA" id="ARBA00022448"/>
    </source>
</evidence>
<evidence type="ECO:0000259" key="6">
    <source>
        <dbReference type="PROSITE" id="PS50893"/>
    </source>
</evidence>
<reference evidence="7 8" key="1">
    <citation type="submission" date="2019-09" db="EMBL/GenBank/DDBJ databases">
        <title>YIM 132180 draft genome.</title>
        <authorList>
            <person name="Zhang K."/>
        </authorList>
    </citation>
    <scope>NUCLEOTIDE SEQUENCE [LARGE SCALE GENOMIC DNA]</scope>
    <source>
        <strain evidence="7 8">YIM 132180</strain>
    </source>
</reference>
<dbReference type="PANTHER" id="PTHR43875">
    <property type="entry name" value="MALTODEXTRIN IMPORT ATP-BINDING PROTEIN MSMX"/>
    <property type="match status" value="1"/>
</dbReference>
<dbReference type="NCBIfam" id="NF008653">
    <property type="entry name" value="PRK11650.1"/>
    <property type="match status" value="1"/>
</dbReference>
<dbReference type="InterPro" id="IPR017871">
    <property type="entry name" value="ABC_transporter-like_CS"/>
</dbReference>
<dbReference type="Pfam" id="PF08402">
    <property type="entry name" value="TOBE_2"/>
    <property type="match status" value="1"/>
</dbReference>
<keyword evidence="8" id="KW-1185">Reference proteome</keyword>
<dbReference type="SMART" id="SM00382">
    <property type="entry name" value="AAA"/>
    <property type="match status" value="1"/>
</dbReference>
<dbReference type="RefSeq" id="WP_150967510.1">
    <property type="nucleotide sequence ID" value="NZ_VZDO01000001.1"/>
</dbReference>
<comment type="caution">
    <text evidence="7">The sequence shown here is derived from an EMBL/GenBank/DDBJ whole genome shotgun (WGS) entry which is preliminary data.</text>
</comment>
<dbReference type="Gene3D" id="2.40.50.140">
    <property type="entry name" value="Nucleic acid-binding proteins"/>
    <property type="match status" value="1"/>
</dbReference>
<evidence type="ECO:0000256" key="5">
    <source>
        <dbReference type="ARBA" id="ARBA00022840"/>
    </source>
</evidence>
<dbReference type="PROSITE" id="PS00211">
    <property type="entry name" value="ABC_TRANSPORTER_1"/>
    <property type="match status" value="1"/>
</dbReference>
<dbReference type="PROSITE" id="PS50893">
    <property type="entry name" value="ABC_TRANSPORTER_2"/>
    <property type="match status" value="1"/>
</dbReference>
<sequence>MGAIDIQGVRKSFGPVEVLRSVDLSIGKGEFIVLVGPSGCGKSTLLRTIAGLEDATGGDIVISGRRVNDLAPKDRNLAMVFQSYALYPHMTVAGNMSYALRLRKTAKDRIAAAVSGAANLLGLGQLTERRPKQLSGGQRQRVAMGRAIVREPAAFLFDEPLSNLDARLREQMRAEIKKLHGRLGATSIYVTHDQIEAMTLADRIVAMEGGTIQQIGTPAELYDRPANRFVAGFIGSPAMNVIEAMVEGGRLELAPGSFIEPPAAPLANGRPVVVGIRPEHVLLGEGAGDSPLRATVEIVEPTGMGAIVHLRLGSDETSHVAAPSPLKAFHLGRVGWKVGERVPVRFPPEHLHLFDAASGVRLG</sequence>
<keyword evidence="5 7" id="KW-0067">ATP-binding</keyword>
<evidence type="ECO:0000256" key="1">
    <source>
        <dbReference type="ARBA" id="ARBA00004417"/>
    </source>
</evidence>
<organism evidence="7 8">
    <name type="scientific">Plantimonas leprariae</name>
    <dbReference type="NCBI Taxonomy" id="2615207"/>
    <lineage>
        <taxon>Bacteria</taxon>
        <taxon>Pseudomonadati</taxon>
        <taxon>Pseudomonadota</taxon>
        <taxon>Alphaproteobacteria</taxon>
        <taxon>Hyphomicrobiales</taxon>
        <taxon>Aurantimonadaceae</taxon>
        <taxon>Plantimonas</taxon>
    </lineage>
</organism>
<dbReference type="InterPro" id="IPR008995">
    <property type="entry name" value="Mo/tungstate-bd_C_term_dom"/>
</dbReference>
<evidence type="ECO:0000313" key="8">
    <source>
        <dbReference type="Proteomes" id="UP000432089"/>
    </source>
</evidence>
<dbReference type="Proteomes" id="UP000432089">
    <property type="component" value="Unassembled WGS sequence"/>
</dbReference>
<dbReference type="GO" id="GO:0140359">
    <property type="term" value="F:ABC-type transporter activity"/>
    <property type="evidence" value="ECO:0007669"/>
    <property type="project" value="InterPro"/>
</dbReference>
<keyword evidence="3" id="KW-0813">Transport</keyword>
<evidence type="ECO:0000256" key="4">
    <source>
        <dbReference type="ARBA" id="ARBA00022741"/>
    </source>
</evidence>
<evidence type="ECO:0000256" key="2">
    <source>
        <dbReference type="ARBA" id="ARBA00005417"/>
    </source>
</evidence>
<comment type="similarity">
    <text evidence="2">Belongs to the ABC transporter superfamily.</text>
</comment>
<proteinExistence type="inferred from homology"/>
<evidence type="ECO:0000313" key="7">
    <source>
        <dbReference type="EMBL" id="KAB0682536.1"/>
    </source>
</evidence>
<dbReference type="InterPro" id="IPR003593">
    <property type="entry name" value="AAA+_ATPase"/>
</dbReference>
<protein>
    <submittedName>
        <fullName evidence="7">sn-glycerol-3-phosphate ABC transporter ATP-binding protein UgpC</fullName>
    </submittedName>
</protein>
<dbReference type="SUPFAM" id="SSF52540">
    <property type="entry name" value="P-loop containing nucleoside triphosphate hydrolases"/>
    <property type="match status" value="1"/>
</dbReference>
<dbReference type="PANTHER" id="PTHR43875:SF1">
    <property type="entry name" value="OSMOPROTECTIVE COMPOUNDS UPTAKE ATP-BINDING PROTEIN GGTA"/>
    <property type="match status" value="1"/>
</dbReference>
<dbReference type="InterPro" id="IPR012340">
    <property type="entry name" value="NA-bd_OB-fold"/>
</dbReference>
<dbReference type="Pfam" id="PF00005">
    <property type="entry name" value="ABC_tran"/>
    <property type="match status" value="1"/>
</dbReference>
<accession>A0A7V7PSP5</accession>
<feature type="domain" description="ABC transporter" evidence="6">
    <location>
        <begin position="4"/>
        <end position="234"/>
    </location>
</feature>
<dbReference type="GO" id="GO:0016887">
    <property type="term" value="F:ATP hydrolysis activity"/>
    <property type="evidence" value="ECO:0007669"/>
    <property type="project" value="InterPro"/>
</dbReference>
<dbReference type="GO" id="GO:0055052">
    <property type="term" value="C:ATP-binding cassette (ABC) transporter complex, substrate-binding subunit-containing"/>
    <property type="evidence" value="ECO:0007669"/>
    <property type="project" value="TreeGrafter"/>
</dbReference>
<dbReference type="CDD" id="cd03301">
    <property type="entry name" value="ABC_MalK_N"/>
    <property type="match status" value="1"/>
</dbReference>
<dbReference type="FunFam" id="3.40.50.300:FF:000042">
    <property type="entry name" value="Maltose/maltodextrin ABC transporter, ATP-binding protein"/>
    <property type="match status" value="1"/>
</dbReference>
<dbReference type="EMBL" id="VZDO01000001">
    <property type="protein sequence ID" value="KAB0682536.1"/>
    <property type="molecule type" value="Genomic_DNA"/>
</dbReference>
<dbReference type="SUPFAM" id="SSF50331">
    <property type="entry name" value="MOP-like"/>
    <property type="match status" value="1"/>
</dbReference>
<dbReference type="GO" id="GO:0005524">
    <property type="term" value="F:ATP binding"/>
    <property type="evidence" value="ECO:0007669"/>
    <property type="project" value="UniProtKB-KW"/>
</dbReference>
<gene>
    <name evidence="7" type="primary">ugpC</name>
    <name evidence="7" type="ORF">F6X38_00120</name>
</gene>
<comment type="subcellular location">
    <subcellularLocation>
        <location evidence="1">Cell inner membrane</location>
        <topology evidence="1">Peripheral membrane protein</topology>
    </subcellularLocation>
</comment>
<dbReference type="InterPro" id="IPR047641">
    <property type="entry name" value="ABC_transpr_MalK/UgpC-like"/>
</dbReference>
<keyword evidence="4" id="KW-0547">Nucleotide-binding</keyword>
<dbReference type="GO" id="GO:0008643">
    <property type="term" value="P:carbohydrate transport"/>
    <property type="evidence" value="ECO:0007669"/>
    <property type="project" value="InterPro"/>
</dbReference>
<name>A0A7V7PSP5_9HYPH</name>
<dbReference type="InterPro" id="IPR003439">
    <property type="entry name" value="ABC_transporter-like_ATP-bd"/>
</dbReference>
<dbReference type="Gene3D" id="3.40.50.300">
    <property type="entry name" value="P-loop containing nucleotide triphosphate hydrolases"/>
    <property type="match status" value="1"/>
</dbReference>